<protein>
    <recommendedName>
        <fullName evidence="3">Transcription regulator PadR C-terminal domain-containing protein</fullName>
    </recommendedName>
</protein>
<dbReference type="Proteomes" id="UP000290365">
    <property type="component" value="Chromosome"/>
</dbReference>
<sequence>MSTQPDHVPQHQLLKLWQELACSHQLYELNLREAPSILDGWCQQLRSLYAQVLIERQRLPPDHCPIQLLILDHLQTLLEAEIGWLDHALLLLNSRQLQQERTGVARDNSLDNKDA</sequence>
<dbReference type="RefSeq" id="WP_129894331.1">
    <property type="nucleotide sequence ID" value="NZ_CP035758.1"/>
</dbReference>
<keyword evidence="2" id="KW-1185">Reference proteome</keyword>
<accession>A0A4P6K598</accession>
<dbReference type="EMBL" id="CP035758">
    <property type="protein sequence ID" value="QBD83265.1"/>
    <property type="molecule type" value="Genomic_DNA"/>
</dbReference>
<evidence type="ECO:0000313" key="1">
    <source>
        <dbReference type="EMBL" id="QBD83265.1"/>
    </source>
</evidence>
<gene>
    <name evidence="1" type="ORF">EPA93_47810</name>
</gene>
<organism evidence="1 2">
    <name type="scientific">Ktedonosporobacter rubrisoli</name>
    <dbReference type="NCBI Taxonomy" id="2509675"/>
    <lineage>
        <taxon>Bacteria</taxon>
        <taxon>Bacillati</taxon>
        <taxon>Chloroflexota</taxon>
        <taxon>Ktedonobacteria</taxon>
        <taxon>Ktedonobacterales</taxon>
        <taxon>Ktedonosporobacteraceae</taxon>
        <taxon>Ktedonosporobacter</taxon>
    </lineage>
</organism>
<name>A0A4P6K598_KTERU</name>
<dbReference type="KEGG" id="kbs:EPA93_47810"/>
<proteinExistence type="predicted"/>
<evidence type="ECO:0008006" key="3">
    <source>
        <dbReference type="Google" id="ProtNLM"/>
    </source>
</evidence>
<reference evidence="1 2" key="1">
    <citation type="submission" date="2019-01" db="EMBL/GenBank/DDBJ databases">
        <title>Ktedonosporobacter rubrisoli SCAWS-G2.</title>
        <authorList>
            <person name="Huang Y."/>
            <person name="Yan B."/>
        </authorList>
    </citation>
    <scope>NUCLEOTIDE SEQUENCE [LARGE SCALE GENOMIC DNA]</scope>
    <source>
        <strain evidence="1 2">SCAWS-G2</strain>
    </source>
</reference>
<evidence type="ECO:0000313" key="2">
    <source>
        <dbReference type="Proteomes" id="UP000290365"/>
    </source>
</evidence>
<dbReference type="AlphaFoldDB" id="A0A4P6K598"/>